<dbReference type="Pfam" id="PF05050">
    <property type="entry name" value="Methyltransf_21"/>
    <property type="match status" value="1"/>
</dbReference>
<dbReference type="GO" id="GO:0032259">
    <property type="term" value="P:methylation"/>
    <property type="evidence" value="ECO:0007669"/>
    <property type="project" value="UniProtKB-KW"/>
</dbReference>
<dbReference type="RefSeq" id="WP_009897156.1">
    <property type="nucleotide sequence ID" value="NC_007650.1"/>
</dbReference>
<dbReference type="Proteomes" id="UP000001930">
    <property type="component" value="Chromosome II"/>
</dbReference>
<dbReference type="GO" id="GO:0008171">
    <property type="term" value="F:O-methyltransferase activity"/>
    <property type="evidence" value="ECO:0007669"/>
    <property type="project" value="TreeGrafter"/>
</dbReference>
<proteinExistence type="predicted"/>
<keyword evidence="2" id="KW-0808">Transferase</keyword>
<dbReference type="KEGG" id="bte:BTH_II1399"/>
<keyword evidence="3" id="KW-1185">Reference proteome</keyword>
<gene>
    <name evidence="2" type="ordered locus">BTH_II1399</name>
</gene>
<accession>Q2T5F4</accession>
<dbReference type="HOGENOM" id="CLU_044212_0_0_4"/>
<name>Q2T5F4_BURTA</name>
<evidence type="ECO:0000313" key="3">
    <source>
        <dbReference type="Proteomes" id="UP000001930"/>
    </source>
</evidence>
<dbReference type="AlphaFoldDB" id="Q2T5F4"/>
<dbReference type="GeneID" id="45118851"/>
<dbReference type="SUPFAM" id="SSF53335">
    <property type="entry name" value="S-adenosyl-L-methionine-dependent methyltransferases"/>
    <property type="match status" value="1"/>
</dbReference>
<dbReference type="Gene3D" id="3.40.50.150">
    <property type="entry name" value="Vaccinia Virus protein VP39"/>
    <property type="match status" value="1"/>
</dbReference>
<feature type="domain" description="Methyltransferase FkbM" evidence="1">
    <location>
        <begin position="40"/>
        <end position="187"/>
    </location>
</feature>
<dbReference type="PANTHER" id="PTHR36973">
    <property type="entry name" value="SLL1456 PROTEIN-RELATED"/>
    <property type="match status" value="1"/>
</dbReference>
<dbReference type="InterPro" id="IPR006342">
    <property type="entry name" value="FkbM_mtfrase"/>
</dbReference>
<organism evidence="2 3">
    <name type="scientific">Burkholderia thailandensis (strain ATCC 700388 / DSM 13276 / CCUG 48851 / CIP 106301 / E264)</name>
    <dbReference type="NCBI Taxonomy" id="271848"/>
    <lineage>
        <taxon>Bacteria</taxon>
        <taxon>Pseudomonadati</taxon>
        <taxon>Pseudomonadota</taxon>
        <taxon>Betaproteobacteria</taxon>
        <taxon>Burkholderiales</taxon>
        <taxon>Burkholderiaceae</taxon>
        <taxon>Burkholderia</taxon>
        <taxon>pseudomallei group</taxon>
    </lineage>
</organism>
<dbReference type="InterPro" id="IPR029063">
    <property type="entry name" value="SAM-dependent_MTases_sf"/>
</dbReference>
<protein>
    <submittedName>
        <fullName evidence="2">Methyltransferase, FkbM family domain protein</fullName>
    </submittedName>
</protein>
<dbReference type="InterPro" id="IPR053188">
    <property type="entry name" value="FkbM_Methyltransferase"/>
</dbReference>
<evidence type="ECO:0000259" key="1">
    <source>
        <dbReference type="Pfam" id="PF05050"/>
    </source>
</evidence>
<keyword evidence="2" id="KW-0489">Methyltransferase</keyword>
<sequence length="294" mass="32596">MSFAQLYGRYLDRKIVVFDVGCRWGFSNVWEPLAPHVSLYGFDPDEAECANLAERYRGRDVTFVPKALAASIGRRTLYLTREPACSSLYAPAPEPTSSIPELRCAARVGAQEIDVTTLDAWLAESGVRAPDFIKLDVQGAELDVLRGAAACLRDVRALELEVEFNPIYQDQPLFADVDTFLRQQGFVLWRLSNLVHYTDDPTASVFPAADVHYYDSRPVPVPTMAGQLFWGHAFYVRPETAAGGRALDWRQCVTDAALMHASGFHDLADRLLRSAARNCPAALADAFPSPQALR</sequence>
<reference evidence="2 3" key="1">
    <citation type="journal article" date="2005" name="BMC Genomics">
        <title>Bacterial genome adaptation to niches: divergence of the potential virulence genes in three Burkholderia species of different survival strategies.</title>
        <authorList>
            <person name="Kim H.S."/>
            <person name="Schell M.A."/>
            <person name="Yu Y."/>
            <person name="Ulrich R.L."/>
            <person name="Sarria S.H."/>
            <person name="Nierman W.C."/>
            <person name="DeShazer D."/>
        </authorList>
    </citation>
    <scope>NUCLEOTIDE SEQUENCE [LARGE SCALE GENOMIC DNA]</scope>
    <source>
        <strain evidence="3">ATCC 700388 / DSM 13276 / CCUG 48851 / CIP 106301 / E264</strain>
    </source>
</reference>
<dbReference type="EMBL" id="CP000085">
    <property type="protein sequence ID" value="ABC34051.1"/>
    <property type="molecule type" value="Genomic_DNA"/>
</dbReference>
<evidence type="ECO:0000313" key="2">
    <source>
        <dbReference type="EMBL" id="ABC34051.1"/>
    </source>
</evidence>
<dbReference type="PANTHER" id="PTHR36973:SF4">
    <property type="entry name" value="NODULATION PROTEIN"/>
    <property type="match status" value="1"/>
</dbReference>
<dbReference type="NCBIfam" id="TIGR01444">
    <property type="entry name" value="fkbM_fam"/>
    <property type="match status" value="1"/>
</dbReference>